<accession>A0A6N4XKC1</accession>
<gene>
    <name evidence="4" type="primary">wecA_1</name>
    <name evidence="4" type="ORF">CHRY9393_00498</name>
</gene>
<reference evidence="4 5" key="1">
    <citation type="submission" date="2020-01" db="EMBL/GenBank/DDBJ databases">
        <authorList>
            <person name="Rodrigo-Torres L."/>
            <person name="Arahal R. D."/>
            <person name="Lucena T."/>
        </authorList>
    </citation>
    <scope>NUCLEOTIDE SEQUENCE [LARGE SCALE GENOMIC DNA]</scope>
    <source>
        <strain evidence="4 5">CECT 9393</strain>
    </source>
</reference>
<proteinExistence type="inferred from homology"/>
<keyword evidence="5" id="KW-1185">Reference proteome</keyword>
<evidence type="ECO:0000313" key="4">
    <source>
        <dbReference type="EMBL" id="CAA7386207.1"/>
    </source>
</evidence>
<feature type="transmembrane region" description="Helical" evidence="2">
    <location>
        <begin position="157"/>
        <end position="183"/>
    </location>
</feature>
<dbReference type="GO" id="GO:0016780">
    <property type="term" value="F:phosphotransferase activity, for other substituted phosphate groups"/>
    <property type="evidence" value="ECO:0007669"/>
    <property type="project" value="TreeGrafter"/>
</dbReference>
<dbReference type="RefSeq" id="WP_228453893.1">
    <property type="nucleotide sequence ID" value="NZ_CACVBY010000006.1"/>
</dbReference>
<dbReference type="AlphaFoldDB" id="A0A6N4XKC1"/>
<dbReference type="Proteomes" id="UP000445309">
    <property type="component" value="Unassembled WGS sequence"/>
</dbReference>
<evidence type="ECO:0000259" key="3">
    <source>
        <dbReference type="Pfam" id="PF02397"/>
    </source>
</evidence>
<dbReference type="InterPro" id="IPR003362">
    <property type="entry name" value="Bact_transf"/>
</dbReference>
<dbReference type="Pfam" id="PF02397">
    <property type="entry name" value="Bac_transf"/>
    <property type="match status" value="1"/>
</dbReference>
<keyword evidence="2" id="KW-0472">Membrane</keyword>
<dbReference type="EC" id="2.7.8.40" evidence="4"/>
<dbReference type="PANTHER" id="PTHR30576">
    <property type="entry name" value="COLANIC BIOSYNTHESIS UDP-GLUCOSE LIPID CARRIER TRANSFERASE"/>
    <property type="match status" value="1"/>
</dbReference>
<name>A0A6N4XKC1_9FLAO</name>
<dbReference type="PANTHER" id="PTHR30576:SF0">
    <property type="entry name" value="UNDECAPRENYL-PHOSPHATE N-ACETYLGALACTOSAMINYL 1-PHOSPHATE TRANSFERASE-RELATED"/>
    <property type="match status" value="1"/>
</dbReference>
<keyword evidence="2" id="KW-0812">Transmembrane</keyword>
<evidence type="ECO:0000256" key="2">
    <source>
        <dbReference type="SAM" id="Phobius"/>
    </source>
</evidence>
<evidence type="ECO:0000256" key="1">
    <source>
        <dbReference type="ARBA" id="ARBA00006464"/>
    </source>
</evidence>
<feature type="domain" description="Bacterial sugar transferase" evidence="3">
    <location>
        <begin position="155"/>
        <end position="333"/>
    </location>
</feature>
<keyword evidence="2" id="KW-1133">Transmembrane helix</keyword>
<protein>
    <submittedName>
        <fullName evidence="4">UDP-N-acetylgalactosamine-undecaprenyl-phosphate N-acetylgalactosaminephosphotransferase</fullName>
        <ecNumber evidence="4">2.7.8.40</ecNumber>
    </submittedName>
</protein>
<organism evidence="4 5">
    <name type="scientific">Chryseobacterium fistulae</name>
    <dbReference type="NCBI Taxonomy" id="2675058"/>
    <lineage>
        <taxon>Bacteria</taxon>
        <taxon>Pseudomonadati</taxon>
        <taxon>Bacteroidota</taxon>
        <taxon>Flavobacteriia</taxon>
        <taxon>Flavobacteriales</taxon>
        <taxon>Weeksellaceae</taxon>
        <taxon>Chryseobacterium group</taxon>
        <taxon>Chryseobacterium</taxon>
    </lineage>
</organism>
<comment type="similarity">
    <text evidence="1">Belongs to the bacterial sugar transferase family.</text>
</comment>
<keyword evidence="4" id="KW-0808">Transferase</keyword>
<sequence length="338" mass="38895">MMIYTTEEKKQEATLSTQIKKIDKPKILKVTGSLKVCLFINISDISLKLFNDKKFKSKYKPIVYNSNYSRISVTEYLLKFNIKCIVLETSNISHLNQRLANEIVSARKNGIVIYEAHEFYEIVNRRIPLVRLENNEYLADDIFTIGRKHDEFSLKRILDVVVSVLLLPIVIPLILIGFILVLLTSSGGVLFSQERVGKNSKTFTIYKIRTMVSSHGGDYTIKNDFRVSAVGKFLRITKIDELPQLWNILKGDMSLIGPRPERPHFVKISNEENAMFDLRHLIKPGVTGWAQVNLPKATPKDNLEKLEYDLFYIKNSSLFFDILIVFKTLKIVFTLNSN</sequence>
<evidence type="ECO:0000313" key="5">
    <source>
        <dbReference type="Proteomes" id="UP000445309"/>
    </source>
</evidence>
<dbReference type="EMBL" id="CACVBY010000006">
    <property type="protein sequence ID" value="CAA7386207.1"/>
    <property type="molecule type" value="Genomic_DNA"/>
</dbReference>